<dbReference type="EMBL" id="UOFH01000302">
    <property type="protein sequence ID" value="VAW64976.1"/>
    <property type="molecule type" value="Genomic_DNA"/>
</dbReference>
<dbReference type="InterPro" id="IPR013099">
    <property type="entry name" value="K_chnl_dom"/>
</dbReference>
<evidence type="ECO:0000313" key="3">
    <source>
        <dbReference type="EMBL" id="VAW64976.1"/>
    </source>
</evidence>
<gene>
    <name evidence="3" type="ORF">MNBD_GAMMA08-2004</name>
</gene>
<dbReference type="SUPFAM" id="SSF81324">
    <property type="entry name" value="Voltage-gated potassium channels"/>
    <property type="match status" value="1"/>
</dbReference>
<feature type="transmembrane region" description="Helical" evidence="1">
    <location>
        <begin position="7"/>
        <end position="27"/>
    </location>
</feature>
<feature type="transmembrane region" description="Helical" evidence="1">
    <location>
        <begin position="33"/>
        <end position="51"/>
    </location>
</feature>
<accession>A0A3B0Y9F3</accession>
<organism evidence="3">
    <name type="scientific">hydrothermal vent metagenome</name>
    <dbReference type="NCBI Taxonomy" id="652676"/>
    <lineage>
        <taxon>unclassified sequences</taxon>
        <taxon>metagenomes</taxon>
        <taxon>ecological metagenomes</taxon>
    </lineage>
</organism>
<evidence type="ECO:0000256" key="1">
    <source>
        <dbReference type="SAM" id="Phobius"/>
    </source>
</evidence>
<sequence>MNTPTRVHIILSGSLAAGSVIALVFGLTGLLSGGILILINLYLILMLIEAARKAETKRKTQAQIPSPNPAYYFSFPTKVWTGTLIFLISIATICGFANMYIDSAEIVYVGPQIDRVVTNNSNVEPITKISIPAPSILKTKTEAIYFSLVTMITLGYGDYLPASTATRLLVIWQLFTGALLALGIFPLIVSRVANF</sequence>
<keyword evidence="1" id="KW-0812">Transmembrane</keyword>
<feature type="transmembrane region" description="Helical" evidence="1">
    <location>
        <begin position="168"/>
        <end position="189"/>
    </location>
</feature>
<evidence type="ECO:0000259" key="2">
    <source>
        <dbReference type="Pfam" id="PF07885"/>
    </source>
</evidence>
<dbReference type="Pfam" id="PF07885">
    <property type="entry name" value="Ion_trans_2"/>
    <property type="match status" value="1"/>
</dbReference>
<feature type="transmembrane region" description="Helical" evidence="1">
    <location>
        <begin position="79"/>
        <end position="101"/>
    </location>
</feature>
<keyword evidence="1" id="KW-0472">Membrane</keyword>
<protein>
    <recommendedName>
        <fullName evidence="2">Potassium channel domain-containing protein</fullName>
    </recommendedName>
</protein>
<feature type="domain" description="Potassium channel" evidence="2">
    <location>
        <begin position="139"/>
        <end position="190"/>
    </location>
</feature>
<dbReference type="Gene3D" id="1.10.287.70">
    <property type="match status" value="1"/>
</dbReference>
<name>A0A3B0Y9F3_9ZZZZ</name>
<dbReference type="AlphaFoldDB" id="A0A3B0Y9F3"/>
<keyword evidence="1" id="KW-1133">Transmembrane helix</keyword>
<reference evidence="3" key="1">
    <citation type="submission" date="2018-06" db="EMBL/GenBank/DDBJ databases">
        <authorList>
            <person name="Zhirakovskaya E."/>
        </authorList>
    </citation>
    <scope>NUCLEOTIDE SEQUENCE</scope>
</reference>
<proteinExistence type="predicted"/>